<dbReference type="OrthoDB" id="252678at2"/>
<organism evidence="1 2">
    <name type="scientific">Actinoalloteichus hoggarensis</name>
    <dbReference type="NCBI Taxonomy" id="1470176"/>
    <lineage>
        <taxon>Bacteria</taxon>
        <taxon>Bacillati</taxon>
        <taxon>Actinomycetota</taxon>
        <taxon>Actinomycetes</taxon>
        <taxon>Pseudonocardiales</taxon>
        <taxon>Pseudonocardiaceae</taxon>
        <taxon>Actinoalloteichus</taxon>
    </lineage>
</organism>
<dbReference type="AlphaFoldDB" id="A0A221VZV2"/>
<dbReference type="Gene3D" id="1.10.260.40">
    <property type="entry name" value="lambda repressor-like DNA-binding domains"/>
    <property type="match status" value="1"/>
</dbReference>
<proteinExistence type="predicted"/>
<evidence type="ECO:0000313" key="1">
    <source>
        <dbReference type="EMBL" id="ASO19055.1"/>
    </source>
</evidence>
<dbReference type="Proteomes" id="UP000204221">
    <property type="component" value="Chromosome"/>
</dbReference>
<reference evidence="1 2" key="1">
    <citation type="submission" date="2017-07" db="EMBL/GenBank/DDBJ databases">
        <title>Complete genome sequence of Actinoalloteichus hoggarensis DSM 45943, type strain of Actinoalloteichus hoggarensis.</title>
        <authorList>
            <person name="Ruckert C."/>
            <person name="Nouioui I."/>
            <person name="Willmese J."/>
            <person name="van Wezel G."/>
            <person name="Klenk H.-P."/>
            <person name="Kalinowski J."/>
            <person name="Zotchev S.B."/>
        </authorList>
    </citation>
    <scope>NUCLEOTIDE SEQUENCE [LARGE SCALE GENOMIC DNA]</scope>
    <source>
        <strain evidence="1 2">DSM 45943</strain>
    </source>
</reference>
<dbReference type="InterPro" id="IPR028082">
    <property type="entry name" value="Peripla_BP_I"/>
</dbReference>
<sequence length="336" mass="35417">MVTIADVARHAGVAPSTVSYVLTGRRAISAGTRSRVQDSIRVLGYHPHAGARALASNRTNVIALVLPLRTGVNVPVVMQFVLSVVTSAREHDQDVLLVTADQGAKGISRVAGSAMADALIVMDVEMHDERVPLLRELNQPSVLIGFPSDSTGLTCVDLDFVAAGALCVDHLADLGHTEVALLGAPKVVYERDTGYAHRTMAGFTSAALRRGVVSTTRSCELDRDAVAATVGELFAEQPGLTGLVVHNESALGPLLDVLRRLGRRVPEDVSVVAICPDEAAELPFPPLTSVQIPSADVGRHAVELLMTKSAGDRAPAVTLLPPRLTGRHSTGRPRVG</sequence>
<dbReference type="EMBL" id="CP022521">
    <property type="protein sequence ID" value="ASO19055.1"/>
    <property type="molecule type" value="Genomic_DNA"/>
</dbReference>
<dbReference type="KEGG" id="ahg:AHOG_07035"/>
<dbReference type="SMART" id="SM00354">
    <property type="entry name" value="HTH_LACI"/>
    <property type="match status" value="1"/>
</dbReference>
<keyword evidence="2" id="KW-1185">Reference proteome</keyword>
<dbReference type="Pfam" id="PF00356">
    <property type="entry name" value="LacI"/>
    <property type="match status" value="1"/>
</dbReference>
<dbReference type="SUPFAM" id="SSF47413">
    <property type="entry name" value="lambda repressor-like DNA-binding domains"/>
    <property type="match status" value="1"/>
</dbReference>
<protein>
    <submittedName>
        <fullName evidence="1">Catabolite control protein A</fullName>
    </submittedName>
</protein>
<dbReference type="PROSITE" id="PS50932">
    <property type="entry name" value="HTH_LACI_2"/>
    <property type="match status" value="1"/>
</dbReference>
<dbReference type="InterPro" id="IPR000843">
    <property type="entry name" value="HTH_LacI"/>
</dbReference>
<dbReference type="InterPro" id="IPR046335">
    <property type="entry name" value="LacI/GalR-like_sensor"/>
</dbReference>
<dbReference type="GO" id="GO:0000976">
    <property type="term" value="F:transcription cis-regulatory region binding"/>
    <property type="evidence" value="ECO:0007669"/>
    <property type="project" value="TreeGrafter"/>
</dbReference>
<accession>A0A221VZV2</accession>
<dbReference type="InterPro" id="IPR010982">
    <property type="entry name" value="Lambda_DNA-bd_dom_sf"/>
</dbReference>
<dbReference type="Pfam" id="PF13377">
    <property type="entry name" value="Peripla_BP_3"/>
    <property type="match status" value="1"/>
</dbReference>
<dbReference type="CDD" id="cd06267">
    <property type="entry name" value="PBP1_LacI_sugar_binding-like"/>
    <property type="match status" value="1"/>
</dbReference>
<dbReference type="RefSeq" id="WP_093940628.1">
    <property type="nucleotide sequence ID" value="NZ_CP022521.1"/>
</dbReference>
<dbReference type="CDD" id="cd01392">
    <property type="entry name" value="HTH_LacI"/>
    <property type="match status" value="1"/>
</dbReference>
<name>A0A221VZV2_9PSEU</name>
<dbReference type="PANTHER" id="PTHR30146">
    <property type="entry name" value="LACI-RELATED TRANSCRIPTIONAL REPRESSOR"/>
    <property type="match status" value="1"/>
</dbReference>
<dbReference type="SUPFAM" id="SSF53822">
    <property type="entry name" value="Periplasmic binding protein-like I"/>
    <property type="match status" value="1"/>
</dbReference>
<gene>
    <name evidence="1" type="primary">ccpA</name>
    <name evidence="1" type="ORF">AHOG_07035</name>
</gene>
<evidence type="ECO:0000313" key="2">
    <source>
        <dbReference type="Proteomes" id="UP000204221"/>
    </source>
</evidence>
<dbReference type="GO" id="GO:0003700">
    <property type="term" value="F:DNA-binding transcription factor activity"/>
    <property type="evidence" value="ECO:0007669"/>
    <property type="project" value="TreeGrafter"/>
</dbReference>
<dbReference type="PANTHER" id="PTHR30146:SF153">
    <property type="entry name" value="LACTOSE OPERON REPRESSOR"/>
    <property type="match status" value="1"/>
</dbReference>
<dbReference type="Gene3D" id="3.40.50.2300">
    <property type="match status" value="2"/>
</dbReference>